<evidence type="ECO:0000313" key="5">
    <source>
        <dbReference type="EMBL" id="OPH81371.1"/>
    </source>
</evidence>
<dbReference type="CDD" id="cd06911">
    <property type="entry name" value="VirB9_CagX_TrbG"/>
    <property type="match status" value="1"/>
</dbReference>
<dbReference type="AlphaFoldDB" id="A0A1V4HTS2"/>
<gene>
    <name evidence="5" type="ORF">B2M20_17975</name>
</gene>
<evidence type="ECO:0000313" key="6">
    <source>
        <dbReference type="Proteomes" id="UP000189940"/>
    </source>
</evidence>
<protein>
    <submittedName>
        <fullName evidence="5">P-type conjugative transfer protein VirB9</fullName>
    </submittedName>
</protein>
<dbReference type="Proteomes" id="UP000189940">
    <property type="component" value="Unassembled WGS sequence"/>
</dbReference>
<feature type="chain" id="PRO_5012618353" evidence="4">
    <location>
        <begin position="22"/>
        <end position="267"/>
    </location>
</feature>
<dbReference type="Pfam" id="PF03524">
    <property type="entry name" value="CagX"/>
    <property type="match status" value="1"/>
</dbReference>
<dbReference type="Gene3D" id="2.60.40.2500">
    <property type="match status" value="1"/>
</dbReference>
<dbReference type="STRING" id="29421.B2M20_17975"/>
<dbReference type="EMBL" id="MWPQ01000069">
    <property type="protein sequence ID" value="OPH81371.1"/>
    <property type="molecule type" value="Genomic_DNA"/>
</dbReference>
<dbReference type="InterPro" id="IPR010258">
    <property type="entry name" value="Conjugal_tfr_TrbG/VirB9/CagX"/>
</dbReference>
<evidence type="ECO:0000256" key="1">
    <source>
        <dbReference type="ARBA" id="ARBA00006135"/>
    </source>
</evidence>
<evidence type="ECO:0000256" key="4">
    <source>
        <dbReference type="SAM" id="SignalP"/>
    </source>
</evidence>
<evidence type="ECO:0000256" key="2">
    <source>
        <dbReference type="ARBA" id="ARBA00022729"/>
    </source>
</evidence>
<proteinExistence type="inferred from homology"/>
<organism evidence="5 6">
    <name type="scientific">Nitrobacter vulgaris</name>
    <dbReference type="NCBI Taxonomy" id="29421"/>
    <lineage>
        <taxon>Bacteria</taxon>
        <taxon>Pseudomonadati</taxon>
        <taxon>Pseudomonadota</taxon>
        <taxon>Alphaproteobacteria</taxon>
        <taxon>Hyphomicrobiales</taxon>
        <taxon>Nitrobacteraceae</taxon>
        <taxon>Nitrobacter</taxon>
    </lineage>
</organism>
<keyword evidence="6" id="KW-1185">Reference proteome</keyword>
<dbReference type="NCBIfam" id="TIGR02781">
    <property type="entry name" value="VirB9"/>
    <property type="match status" value="1"/>
</dbReference>
<accession>A0A1V4HTS2</accession>
<reference evidence="5 6" key="1">
    <citation type="submission" date="2017-02" db="EMBL/GenBank/DDBJ databases">
        <title>Genome sequence of the nitrite-oxidizing bacterium Nitrobacter vulgaris strain Ab1.</title>
        <authorList>
            <person name="Mellbye B.L."/>
            <person name="Davis E.W."/>
            <person name="Spieck E."/>
            <person name="Chang J.H."/>
            <person name="Bottomley P.J."/>
            <person name="Sayavedra-Soto L.A."/>
        </authorList>
    </citation>
    <scope>NUCLEOTIDE SEQUENCE [LARGE SCALE GENOMIC DNA]</scope>
    <source>
        <strain evidence="5 6">Ab1</strain>
    </source>
</reference>
<name>A0A1V4HTS2_NITVU</name>
<comment type="similarity">
    <text evidence="1">Belongs to the TrbG/VirB9 family.</text>
</comment>
<dbReference type="InterPro" id="IPR038161">
    <property type="entry name" value="VirB9/CagX/TrbG_C_sf"/>
</dbReference>
<comment type="caution">
    <text evidence="5">The sequence shown here is derived from an EMBL/GenBank/DDBJ whole genome shotgun (WGS) entry which is preliminary data.</text>
</comment>
<dbReference type="InterPro" id="IPR014148">
    <property type="entry name" value="VirB9"/>
</dbReference>
<keyword evidence="3" id="KW-0843">Virulence</keyword>
<sequence>MKNRRVVAGLILCITASAAHAEALPRPGRTDSRVRDVVYNRDNVTAIDASYGTSTMIELQPDERIETLALGDSIAWKVEPNRKGDIIFVKPVDKNAISNLNVVTDKRIYSFLLRSNTRPPGGQIYAVRFRFPDDEASAKLLAEAKRRAANPNLKDLNIANANSDYGYKGSSVNKPVAVFDDGTKTWFRFEGETPAIYIVDADRNESLVNFRTEGPYVIVDKISPQWTLRNGQESTCVFNRRLTNVHEPNGLEPYKPQRVGAATTVGG</sequence>
<keyword evidence="2 4" id="KW-0732">Signal</keyword>
<dbReference type="RefSeq" id="WP_079448385.1">
    <property type="nucleotide sequence ID" value="NZ_MWPQ01000069.1"/>
</dbReference>
<dbReference type="InterPro" id="IPR033645">
    <property type="entry name" value="VirB9/CagX/TrbG_C"/>
</dbReference>
<dbReference type="OrthoDB" id="7390264at2"/>
<evidence type="ECO:0000256" key="3">
    <source>
        <dbReference type="ARBA" id="ARBA00023026"/>
    </source>
</evidence>
<feature type="signal peptide" evidence="4">
    <location>
        <begin position="1"/>
        <end position="21"/>
    </location>
</feature>